<dbReference type="EMBL" id="CAJNOW010016292">
    <property type="protein sequence ID" value="CAF1649011.1"/>
    <property type="molecule type" value="Genomic_DNA"/>
</dbReference>
<feature type="domain" description="F-box" evidence="1">
    <location>
        <begin position="8"/>
        <end position="55"/>
    </location>
</feature>
<dbReference type="Proteomes" id="UP000663834">
    <property type="component" value="Unassembled WGS sequence"/>
</dbReference>
<sequence>MSISNNNDLNILDLPNEILLKIFNKLTMTDVLYSLVNATQRFDQLVLDPLYIRKLDMTSMTMKSFHDRIYSIDDLVLDKICKNVLPRINHQVHELIVEQHSMKRVLHTIEYSQLHSLSLVDFQDEVFLEYLTGDATLRKLLSEQITHLKIDLNDKTPPLPETLSMIFALILSLCNQIVEVNFCYFFHRSMICTFELSSTDCVSSTLTSLKINVKTFDDCLYLLDGRLGYLLTLFIDVKEIVYTLGAVDNTKKIPKLKNFSLRSFPRTYFYDDLIIPLLRRMINLEELILNLSIIRVDSNYIDGLQLYDDILIYMPRLNKFIFSIDTSVVEKNIKIALSSNEDIQRSFIRREYGPVGSHVDIFSRENGCRGHMYSLPYEFKSRCHIYSLPYQFKNYSYLNNDFQGGVFDNVQYLMMTDFRPFERNFFKIISQSFPLLQHLYIFNDEPQKDKQQSTTFITFSHLIYLYLDCAHVDYAEQFLSDKQCHLPCLLNLSISYESLAMATNNFTNDATRLTSSKLTSLRLKGPFVTPENFHLYFPSL</sequence>
<evidence type="ECO:0000313" key="2">
    <source>
        <dbReference type="EMBL" id="CAF1649011.1"/>
    </source>
</evidence>
<dbReference type="Gene3D" id="3.80.10.10">
    <property type="entry name" value="Ribonuclease Inhibitor"/>
    <property type="match status" value="1"/>
</dbReference>
<dbReference type="AlphaFoldDB" id="A0A816EGX6"/>
<name>A0A816EGX6_9BILA</name>
<proteinExistence type="predicted"/>
<dbReference type="InterPro" id="IPR001810">
    <property type="entry name" value="F-box_dom"/>
</dbReference>
<dbReference type="InterPro" id="IPR032675">
    <property type="entry name" value="LRR_dom_sf"/>
</dbReference>
<reference evidence="2" key="1">
    <citation type="submission" date="2021-02" db="EMBL/GenBank/DDBJ databases">
        <authorList>
            <person name="Nowell W R."/>
        </authorList>
    </citation>
    <scope>NUCLEOTIDE SEQUENCE</scope>
</reference>
<gene>
    <name evidence="2" type="ORF">KQP761_LOCUS29589</name>
</gene>
<dbReference type="PROSITE" id="PS50181">
    <property type="entry name" value="FBOX"/>
    <property type="match status" value="1"/>
</dbReference>
<organism evidence="2 3">
    <name type="scientific">Rotaria magnacalcarata</name>
    <dbReference type="NCBI Taxonomy" id="392030"/>
    <lineage>
        <taxon>Eukaryota</taxon>
        <taxon>Metazoa</taxon>
        <taxon>Spiralia</taxon>
        <taxon>Gnathifera</taxon>
        <taxon>Rotifera</taxon>
        <taxon>Eurotatoria</taxon>
        <taxon>Bdelloidea</taxon>
        <taxon>Philodinida</taxon>
        <taxon>Philodinidae</taxon>
        <taxon>Rotaria</taxon>
    </lineage>
</organism>
<evidence type="ECO:0000259" key="1">
    <source>
        <dbReference type="PROSITE" id="PS50181"/>
    </source>
</evidence>
<comment type="caution">
    <text evidence="2">The sequence shown here is derived from an EMBL/GenBank/DDBJ whole genome shotgun (WGS) entry which is preliminary data.</text>
</comment>
<accession>A0A816EGX6</accession>
<dbReference type="OrthoDB" id="10041885at2759"/>
<protein>
    <recommendedName>
        <fullName evidence="1">F-box domain-containing protein</fullName>
    </recommendedName>
</protein>
<evidence type="ECO:0000313" key="3">
    <source>
        <dbReference type="Proteomes" id="UP000663834"/>
    </source>
</evidence>